<dbReference type="PANTHER" id="PTHR43329">
    <property type="entry name" value="EPOXIDE HYDROLASE"/>
    <property type="match status" value="1"/>
</dbReference>
<dbReference type="InterPro" id="IPR029058">
    <property type="entry name" value="AB_hydrolase_fold"/>
</dbReference>
<feature type="domain" description="AB hydrolase-1" evidence="3">
    <location>
        <begin position="58"/>
        <end position="303"/>
    </location>
</feature>
<dbReference type="GO" id="GO:0016787">
    <property type="term" value="F:hydrolase activity"/>
    <property type="evidence" value="ECO:0007669"/>
    <property type="project" value="UniProtKB-KW"/>
</dbReference>
<dbReference type="PRINTS" id="PR00111">
    <property type="entry name" value="ABHYDROLASE"/>
</dbReference>
<gene>
    <name evidence="4" type="ORF">RM764_39945</name>
</gene>
<dbReference type="EMBL" id="JAVREY010000093">
    <property type="protein sequence ID" value="MDT0469076.1"/>
    <property type="molecule type" value="Genomic_DNA"/>
</dbReference>
<evidence type="ECO:0000313" key="5">
    <source>
        <dbReference type="Proteomes" id="UP001183809"/>
    </source>
</evidence>
<dbReference type="Pfam" id="PF00561">
    <property type="entry name" value="Abhydrolase_1"/>
    <property type="match status" value="1"/>
</dbReference>
<evidence type="ECO:0000256" key="2">
    <source>
        <dbReference type="SAM" id="MobiDB-lite"/>
    </source>
</evidence>
<feature type="region of interest" description="Disordered" evidence="2">
    <location>
        <begin position="1"/>
        <end position="21"/>
    </location>
</feature>
<accession>A0ABU2U789</accession>
<dbReference type="InterPro" id="IPR000639">
    <property type="entry name" value="Epox_hydrolase-like"/>
</dbReference>
<organism evidence="4 5">
    <name type="scientific">Streptomyces gibsoniae</name>
    <dbReference type="NCBI Taxonomy" id="3075529"/>
    <lineage>
        <taxon>Bacteria</taxon>
        <taxon>Bacillati</taxon>
        <taxon>Actinomycetota</taxon>
        <taxon>Actinomycetes</taxon>
        <taxon>Kitasatosporales</taxon>
        <taxon>Streptomycetaceae</taxon>
        <taxon>Streptomyces</taxon>
    </lineage>
</organism>
<dbReference type="Proteomes" id="UP001183809">
    <property type="component" value="Unassembled WGS sequence"/>
</dbReference>
<evidence type="ECO:0000259" key="3">
    <source>
        <dbReference type="Pfam" id="PF00561"/>
    </source>
</evidence>
<sequence length="331" mass="35620">MAAEAGSHRGRPLDDGVNSFGGVSQAPNLPQGFTDTFSSRFVHANGLRQHVVIGGNGPALLLVHGWPETWYAWRLLMPTLAKHFTVIAVDQRGIGLTDKPQSGYDTGTLAGDLAALMDALGHQRFAVVGHDTGMPIAYALAADHPERVDRLVVAEAPLPGISVSPPLFGPGWLNDRVWHIGFNRLATVNEQLVRGREDIFFGFEFDINAAKKLPHYAVRYYIQTVASSPDALRGTFNFYRAFDTTLAQNVARQKAGLLTMPVLAIGGALSIADGAGVTMKAAARDVQTVVIPDTGHWVAEEAPEEMLAALTPFLAPYRDQVPAAHTAVSPR</sequence>
<name>A0ABU2U789_9ACTN</name>
<evidence type="ECO:0000256" key="1">
    <source>
        <dbReference type="ARBA" id="ARBA00022801"/>
    </source>
</evidence>
<comment type="caution">
    <text evidence="4">The sequence shown here is derived from an EMBL/GenBank/DDBJ whole genome shotgun (WGS) entry which is preliminary data.</text>
</comment>
<reference evidence="5" key="1">
    <citation type="submission" date="2023-07" db="EMBL/GenBank/DDBJ databases">
        <title>30 novel species of actinomycetes from the DSMZ collection.</title>
        <authorList>
            <person name="Nouioui I."/>
        </authorList>
    </citation>
    <scope>NUCLEOTIDE SEQUENCE [LARGE SCALE GENOMIC DNA]</scope>
    <source>
        <strain evidence="5">DSM 41699</strain>
    </source>
</reference>
<dbReference type="InterPro" id="IPR000073">
    <property type="entry name" value="AB_hydrolase_1"/>
</dbReference>
<keyword evidence="5" id="KW-1185">Reference proteome</keyword>
<protein>
    <submittedName>
        <fullName evidence="4">Alpha/beta hydrolase</fullName>
    </submittedName>
</protein>
<keyword evidence="1 4" id="KW-0378">Hydrolase</keyword>
<proteinExistence type="predicted"/>
<dbReference type="RefSeq" id="WP_311700517.1">
    <property type="nucleotide sequence ID" value="NZ_JAVREY010000093.1"/>
</dbReference>
<dbReference type="PRINTS" id="PR00412">
    <property type="entry name" value="EPOXHYDRLASE"/>
</dbReference>
<dbReference type="Gene3D" id="3.40.50.1820">
    <property type="entry name" value="alpha/beta hydrolase"/>
    <property type="match status" value="1"/>
</dbReference>
<dbReference type="SUPFAM" id="SSF53474">
    <property type="entry name" value="alpha/beta-Hydrolases"/>
    <property type="match status" value="1"/>
</dbReference>
<evidence type="ECO:0000313" key="4">
    <source>
        <dbReference type="EMBL" id="MDT0469076.1"/>
    </source>
</evidence>